<organism evidence="1 2">
    <name type="scientific">Candidatus Kaiserbacteria bacterium RIFCSPHIGHO2_01_FULL_54_36</name>
    <dbReference type="NCBI Taxonomy" id="1798482"/>
    <lineage>
        <taxon>Bacteria</taxon>
        <taxon>Candidatus Kaiseribacteriota</taxon>
    </lineage>
</organism>
<sequence>MKERIQSQGRQEKISAMHRELQGMITGDSSYGEVIKRGPRIIDLYGKCNDRERHQYLEQLAERRKAMSALLKRTDDVVGEDMHHCKSIIAIIDFIKKTLGITR</sequence>
<gene>
    <name evidence="1" type="ORF">A2763_02690</name>
</gene>
<dbReference type="AlphaFoldDB" id="A0A1F6CPW5"/>
<dbReference type="Proteomes" id="UP000178370">
    <property type="component" value="Unassembled WGS sequence"/>
</dbReference>
<evidence type="ECO:0000313" key="1">
    <source>
        <dbReference type="EMBL" id="OGG50922.1"/>
    </source>
</evidence>
<name>A0A1F6CPW5_9BACT</name>
<evidence type="ECO:0000313" key="2">
    <source>
        <dbReference type="Proteomes" id="UP000178370"/>
    </source>
</evidence>
<comment type="caution">
    <text evidence="1">The sequence shown here is derived from an EMBL/GenBank/DDBJ whole genome shotgun (WGS) entry which is preliminary data.</text>
</comment>
<reference evidence="1 2" key="1">
    <citation type="journal article" date="2016" name="Nat. Commun.">
        <title>Thousands of microbial genomes shed light on interconnected biogeochemical processes in an aquifer system.</title>
        <authorList>
            <person name="Anantharaman K."/>
            <person name="Brown C.T."/>
            <person name="Hug L.A."/>
            <person name="Sharon I."/>
            <person name="Castelle C.J."/>
            <person name="Probst A.J."/>
            <person name="Thomas B.C."/>
            <person name="Singh A."/>
            <person name="Wilkins M.J."/>
            <person name="Karaoz U."/>
            <person name="Brodie E.L."/>
            <person name="Williams K.H."/>
            <person name="Hubbard S.S."/>
            <person name="Banfield J.F."/>
        </authorList>
    </citation>
    <scope>NUCLEOTIDE SEQUENCE [LARGE SCALE GENOMIC DNA]</scope>
</reference>
<protein>
    <submittedName>
        <fullName evidence="1">Uncharacterized protein</fullName>
    </submittedName>
</protein>
<proteinExistence type="predicted"/>
<accession>A0A1F6CPW5</accession>
<dbReference type="EMBL" id="MFKV01000005">
    <property type="protein sequence ID" value="OGG50922.1"/>
    <property type="molecule type" value="Genomic_DNA"/>
</dbReference>